<dbReference type="InterPro" id="IPR011711">
    <property type="entry name" value="GntR_C"/>
</dbReference>
<dbReference type="EMBL" id="CP126446">
    <property type="protein sequence ID" value="WIF97495.1"/>
    <property type="molecule type" value="Genomic_DNA"/>
</dbReference>
<keyword evidence="1" id="KW-0805">Transcription regulation</keyword>
<dbReference type="PRINTS" id="PR00035">
    <property type="entry name" value="HTHGNTR"/>
</dbReference>
<keyword evidence="2" id="KW-0238">DNA-binding</keyword>
<dbReference type="InterPro" id="IPR036388">
    <property type="entry name" value="WH-like_DNA-bd_sf"/>
</dbReference>
<dbReference type="PANTHER" id="PTHR43537:SF5">
    <property type="entry name" value="UXU OPERON TRANSCRIPTIONAL REGULATOR"/>
    <property type="match status" value="1"/>
</dbReference>
<gene>
    <name evidence="5" type="ORF">QNI29_17425</name>
</gene>
<keyword evidence="6" id="KW-1185">Reference proteome</keyword>
<dbReference type="Proteomes" id="UP001236652">
    <property type="component" value="Chromosome"/>
</dbReference>
<evidence type="ECO:0000313" key="6">
    <source>
        <dbReference type="Proteomes" id="UP001236652"/>
    </source>
</evidence>
<dbReference type="Gene3D" id="1.20.120.530">
    <property type="entry name" value="GntR ligand-binding domain-like"/>
    <property type="match status" value="1"/>
</dbReference>
<dbReference type="CDD" id="cd07377">
    <property type="entry name" value="WHTH_GntR"/>
    <property type="match status" value="1"/>
</dbReference>
<feature type="domain" description="HTH gntR-type" evidence="4">
    <location>
        <begin position="9"/>
        <end position="77"/>
    </location>
</feature>
<sequence length="236" mass="27596">MEPVEFKRKGISEQVADHIKKRIMNKEYQPGDKIPGEREMATQLEVSRNTVREAYKILEAYGYLVIKHGTGIFIAAEDEQIRKMTSFFFVSEDHIKDLFAIRNILEINAVEWAVNRASEEQMSQLERIVERAESVITEETDYDELSNLDHEFHLNLATISDNIVLVRVMHNLIDLLHETRFQSNKIEGRARKSVKEHREIVQAMKDKDPSKARDKMKYHLESVENSITSHLTEEER</sequence>
<evidence type="ECO:0000259" key="4">
    <source>
        <dbReference type="PROSITE" id="PS50949"/>
    </source>
</evidence>
<dbReference type="InterPro" id="IPR008920">
    <property type="entry name" value="TF_FadR/GntR_C"/>
</dbReference>
<accession>A0ABY8UYL8</accession>
<keyword evidence="3" id="KW-0804">Transcription</keyword>
<dbReference type="Pfam" id="PF07729">
    <property type="entry name" value="FCD"/>
    <property type="match status" value="1"/>
</dbReference>
<evidence type="ECO:0000256" key="2">
    <source>
        <dbReference type="ARBA" id="ARBA00023125"/>
    </source>
</evidence>
<protein>
    <submittedName>
        <fullName evidence="5">FadR/GntR family transcriptional regulator</fullName>
    </submittedName>
</protein>
<reference evidence="5 6" key="1">
    <citation type="submission" date="2023-05" db="EMBL/GenBank/DDBJ databases">
        <title>Comparative genomics reveals the evidence of polycyclic aromatic hydrocarbons degradation in moderately halophilic genus Pontibacillus.</title>
        <authorList>
            <person name="Yang H."/>
            <person name="Qian Z."/>
        </authorList>
    </citation>
    <scope>NUCLEOTIDE SEQUENCE [LARGE SCALE GENOMIC DNA]</scope>
    <source>
        <strain evidence="6">HN14</strain>
    </source>
</reference>
<dbReference type="InterPro" id="IPR036390">
    <property type="entry name" value="WH_DNA-bd_sf"/>
</dbReference>
<organism evidence="5 6">
    <name type="scientific">Pontibacillus chungwhensis</name>
    <dbReference type="NCBI Taxonomy" id="265426"/>
    <lineage>
        <taxon>Bacteria</taxon>
        <taxon>Bacillati</taxon>
        <taxon>Bacillota</taxon>
        <taxon>Bacilli</taxon>
        <taxon>Bacillales</taxon>
        <taxon>Bacillaceae</taxon>
        <taxon>Pontibacillus</taxon>
    </lineage>
</organism>
<name>A0ABY8UYL8_9BACI</name>
<dbReference type="SUPFAM" id="SSF46785">
    <property type="entry name" value="Winged helix' DNA-binding domain"/>
    <property type="match status" value="1"/>
</dbReference>
<dbReference type="SMART" id="SM00895">
    <property type="entry name" value="FCD"/>
    <property type="match status" value="1"/>
</dbReference>
<dbReference type="PROSITE" id="PS50949">
    <property type="entry name" value="HTH_GNTR"/>
    <property type="match status" value="1"/>
</dbReference>
<dbReference type="RefSeq" id="WP_231418964.1">
    <property type="nucleotide sequence ID" value="NZ_CP126446.1"/>
</dbReference>
<dbReference type="SUPFAM" id="SSF48008">
    <property type="entry name" value="GntR ligand-binding domain-like"/>
    <property type="match status" value="1"/>
</dbReference>
<evidence type="ECO:0000256" key="3">
    <source>
        <dbReference type="ARBA" id="ARBA00023163"/>
    </source>
</evidence>
<dbReference type="InterPro" id="IPR000524">
    <property type="entry name" value="Tscrpt_reg_HTH_GntR"/>
</dbReference>
<dbReference type="Pfam" id="PF00392">
    <property type="entry name" value="GntR"/>
    <property type="match status" value="1"/>
</dbReference>
<dbReference type="PANTHER" id="PTHR43537">
    <property type="entry name" value="TRANSCRIPTIONAL REGULATOR, GNTR FAMILY"/>
    <property type="match status" value="1"/>
</dbReference>
<evidence type="ECO:0000256" key="1">
    <source>
        <dbReference type="ARBA" id="ARBA00023015"/>
    </source>
</evidence>
<dbReference type="Gene3D" id="1.10.10.10">
    <property type="entry name" value="Winged helix-like DNA-binding domain superfamily/Winged helix DNA-binding domain"/>
    <property type="match status" value="1"/>
</dbReference>
<evidence type="ECO:0000313" key="5">
    <source>
        <dbReference type="EMBL" id="WIF97495.1"/>
    </source>
</evidence>
<proteinExistence type="predicted"/>
<dbReference type="SMART" id="SM00345">
    <property type="entry name" value="HTH_GNTR"/>
    <property type="match status" value="1"/>
</dbReference>